<gene>
    <name evidence="2" type="ORF">SAMN02745168_0172</name>
</gene>
<reference evidence="2 3" key="1">
    <citation type="submission" date="2017-04" db="EMBL/GenBank/DDBJ databases">
        <authorList>
            <person name="Afonso C.L."/>
            <person name="Miller P.J."/>
            <person name="Scott M.A."/>
            <person name="Spackman E."/>
            <person name="Goraichik I."/>
            <person name="Dimitrov K.M."/>
            <person name="Suarez D.L."/>
            <person name="Swayne D.E."/>
        </authorList>
    </citation>
    <scope>NUCLEOTIDE SEQUENCE [LARGE SCALE GENOMIC DNA]</scope>
    <source>
        <strain evidence="2 3">DSM 12816</strain>
    </source>
</reference>
<dbReference type="Proteomes" id="UP000192790">
    <property type="component" value="Unassembled WGS sequence"/>
</dbReference>
<dbReference type="STRING" id="1122930.SAMN02745168_0172"/>
<dbReference type="EMBL" id="FWXW01000012">
    <property type="protein sequence ID" value="SMC87599.1"/>
    <property type="molecule type" value="Genomic_DNA"/>
</dbReference>
<keyword evidence="1" id="KW-1133">Transmembrane helix</keyword>
<feature type="transmembrane region" description="Helical" evidence="1">
    <location>
        <begin position="12"/>
        <end position="35"/>
    </location>
</feature>
<evidence type="ECO:0008006" key="4">
    <source>
        <dbReference type="Google" id="ProtNLM"/>
    </source>
</evidence>
<name>A0A1W2CQV3_9FIRM</name>
<keyword evidence="3" id="KW-1185">Reference proteome</keyword>
<keyword evidence="1" id="KW-0472">Membrane</keyword>
<protein>
    <recommendedName>
        <fullName evidence="4">DUF4352 domain-containing protein</fullName>
    </recommendedName>
</protein>
<dbReference type="AlphaFoldDB" id="A0A1W2CQV3"/>
<dbReference type="OrthoDB" id="1860391at2"/>
<dbReference type="RefSeq" id="WP_143807030.1">
    <property type="nucleotide sequence ID" value="NZ_FWXW01000012.1"/>
</dbReference>
<evidence type="ECO:0000313" key="2">
    <source>
        <dbReference type="EMBL" id="SMC87599.1"/>
    </source>
</evidence>
<organism evidence="2 3">
    <name type="scientific">Papillibacter cinnamivorans DSM 12816</name>
    <dbReference type="NCBI Taxonomy" id="1122930"/>
    <lineage>
        <taxon>Bacteria</taxon>
        <taxon>Bacillati</taxon>
        <taxon>Bacillota</taxon>
        <taxon>Clostridia</taxon>
        <taxon>Eubacteriales</taxon>
        <taxon>Oscillospiraceae</taxon>
        <taxon>Papillibacter</taxon>
    </lineage>
</organism>
<proteinExistence type="predicted"/>
<sequence>MPSPPRRAPRRNPIFTVVLVFVILMVSILSVQFAGSMETAEPSPSVAGLQWLTHSFNEEFSIGHGISVLVTGGGVITAEDNLAGLPQGETCIYLDIEVKGGSGESAEKADLSEPYLWCEEEGYLSPGTDNSELLYGLEDFGVSPVQFSDCRQEDPLYGQIVFLVPEGSTEFTFGLEQYDELSGVTYMHEIYFYIE</sequence>
<accession>A0A1W2CQV3</accession>
<keyword evidence="1" id="KW-0812">Transmembrane</keyword>
<evidence type="ECO:0000256" key="1">
    <source>
        <dbReference type="SAM" id="Phobius"/>
    </source>
</evidence>
<evidence type="ECO:0000313" key="3">
    <source>
        <dbReference type="Proteomes" id="UP000192790"/>
    </source>
</evidence>